<evidence type="ECO:0000256" key="1">
    <source>
        <dbReference type="SAM" id="MobiDB-lite"/>
    </source>
</evidence>
<organism evidence="2 3">
    <name type="scientific">Methylobacterium phyllostachyos</name>
    <dbReference type="NCBI Taxonomy" id="582672"/>
    <lineage>
        <taxon>Bacteria</taxon>
        <taxon>Pseudomonadati</taxon>
        <taxon>Pseudomonadota</taxon>
        <taxon>Alphaproteobacteria</taxon>
        <taxon>Hyphomicrobiales</taxon>
        <taxon>Methylobacteriaceae</taxon>
        <taxon>Methylobacterium</taxon>
    </lineage>
</organism>
<keyword evidence="3" id="KW-1185">Reference proteome</keyword>
<dbReference type="OrthoDB" id="9841617at2"/>
<reference evidence="3" key="1">
    <citation type="submission" date="2016-10" db="EMBL/GenBank/DDBJ databases">
        <authorList>
            <person name="Varghese N."/>
            <person name="Submissions S."/>
        </authorList>
    </citation>
    <scope>NUCLEOTIDE SEQUENCE [LARGE SCALE GENOMIC DNA]</scope>
    <source>
        <strain evidence="3">BL47</strain>
    </source>
</reference>
<feature type="region of interest" description="Disordered" evidence="1">
    <location>
        <begin position="98"/>
        <end position="119"/>
    </location>
</feature>
<protein>
    <recommendedName>
        <fullName evidence="4">Short C-terminal domain-containing protein</fullName>
    </recommendedName>
</protein>
<evidence type="ECO:0008006" key="4">
    <source>
        <dbReference type="Google" id="ProtNLM"/>
    </source>
</evidence>
<gene>
    <name evidence="2" type="ORF">SAMN05216360_12377</name>
</gene>
<evidence type="ECO:0000313" key="2">
    <source>
        <dbReference type="EMBL" id="SDO46697.1"/>
    </source>
</evidence>
<dbReference type="PROSITE" id="PS51257">
    <property type="entry name" value="PROKAR_LIPOPROTEIN"/>
    <property type="match status" value="1"/>
</dbReference>
<sequence>MNRHIAAILLSTVGLVACQTSTPGPQQAVLGLRGAALLQEDVARLRADRDAHRISYTEWAERTQTAARASVPLSAQEEEALEYRKQLARRVDAGEITPAQFERESQRTLQQLKAQRRGA</sequence>
<proteinExistence type="predicted"/>
<name>A0A1H0JSM6_9HYPH</name>
<dbReference type="RefSeq" id="WP_143012330.1">
    <property type="nucleotide sequence ID" value="NZ_FNHS01000023.1"/>
</dbReference>
<accession>A0A1H0JSM6</accession>
<evidence type="ECO:0000313" key="3">
    <source>
        <dbReference type="Proteomes" id="UP000198704"/>
    </source>
</evidence>
<dbReference type="AlphaFoldDB" id="A0A1H0JSM6"/>
<dbReference type="Proteomes" id="UP000198704">
    <property type="component" value="Unassembled WGS sequence"/>
</dbReference>
<dbReference type="EMBL" id="FNHS01000023">
    <property type="protein sequence ID" value="SDO46697.1"/>
    <property type="molecule type" value="Genomic_DNA"/>
</dbReference>